<evidence type="ECO:0000259" key="7">
    <source>
        <dbReference type="PROSITE" id="PS50186"/>
    </source>
</evidence>
<dbReference type="PROSITE" id="PS00763">
    <property type="entry name" value="GLUTATHIONE_PEROXID_2"/>
    <property type="match status" value="1"/>
</dbReference>
<dbReference type="InterPro" id="IPR029760">
    <property type="entry name" value="GPX_CS"/>
</dbReference>
<dbReference type="SMART" id="SM00233">
    <property type="entry name" value="PH"/>
    <property type="match status" value="1"/>
</dbReference>
<dbReference type="PROSITE" id="PS50003">
    <property type="entry name" value="PH_DOMAIN"/>
    <property type="match status" value="1"/>
</dbReference>
<dbReference type="PANTHER" id="PTHR11592:SF134">
    <property type="entry name" value="PHOSPHOLIPID HYDROPEROXIDE GLUTATHIONE PEROXIDASE"/>
    <property type="match status" value="1"/>
</dbReference>
<dbReference type="InterPro" id="IPR000591">
    <property type="entry name" value="DEP_dom"/>
</dbReference>
<evidence type="ECO:0000259" key="6">
    <source>
        <dbReference type="PROSITE" id="PS50003"/>
    </source>
</evidence>
<dbReference type="InterPro" id="IPR036249">
    <property type="entry name" value="Thioredoxin-like_sf"/>
</dbReference>
<keyword evidence="2 5" id="KW-0575">Peroxidase</keyword>
<keyword evidence="9" id="KW-1185">Reference proteome</keyword>
<evidence type="ECO:0000256" key="3">
    <source>
        <dbReference type="ARBA" id="ARBA00022933"/>
    </source>
</evidence>
<dbReference type="InterPro" id="IPR011993">
    <property type="entry name" value="PH-like_dom_sf"/>
</dbReference>
<keyword evidence="3" id="KW-0712">Selenocysteine</keyword>
<feature type="domain" description="DEP" evidence="7">
    <location>
        <begin position="53"/>
        <end position="109"/>
    </location>
</feature>
<keyword evidence="4 5" id="KW-0560">Oxidoreductase</keyword>
<reference evidence="8 9" key="1">
    <citation type="journal article" date="2023" name="BMC Biol.">
        <title>The compact genome of the sponge Oopsacas minuta (Hexactinellida) is lacking key metazoan core genes.</title>
        <authorList>
            <person name="Santini S."/>
            <person name="Schenkelaars Q."/>
            <person name="Jourda C."/>
            <person name="Duchesne M."/>
            <person name="Belahbib H."/>
            <person name="Rocher C."/>
            <person name="Selva M."/>
            <person name="Riesgo A."/>
            <person name="Vervoort M."/>
            <person name="Leys S.P."/>
            <person name="Kodjabachian L."/>
            <person name="Le Bivic A."/>
            <person name="Borchiellini C."/>
            <person name="Claverie J.M."/>
            <person name="Renard E."/>
        </authorList>
    </citation>
    <scope>NUCLEOTIDE SEQUENCE [LARGE SCALE GENOMIC DNA]</scope>
    <source>
        <strain evidence="8">SPO-2</strain>
    </source>
</reference>
<accession>A0AAV7JR65</accession>
<dbReference type="AlphaFoldDB" id="A0AAV7JR65"/>
<evidence type="ECO:0000256" key="5">
    <source>
        <dbReference type="RuleBase" id="RU000499"/>
    </source>
</evidence>
<dbReference type="Gene3D" id="1.10.10.10">
    <property type="entry name" value="Winged helix-like DNA-binding domain superfamily/Winged helix DNA-binding domain"/>
    <property type="match status" value="1"/>
</dbReference>
<organism evidence="8 9">
    <name type="scientific">Oopsacas minuta</name>
    <dbReference type="NCBI Taxonomy" id="111878"/>
    <lineage>
        <taxon>Eukaryota</taxon>
        <taxon>Metazoa</taxon>
        <taxon>Porifera</taxon>
        <taxon>Hexactinellida</taxon>
        <taxon>Hexasterophora</taxon>
        <taxon>Lyssacinosida</taxon>
        <taxon>Leucopsacidae</taxon>
        <taxon>Oopsacas</taxon>
    </lineage>
</organism>
<dbReference type="PANTHER" id="PTHR11592">
    <property type="entry name" value="GLUTATHIONE PEROXIDASE"/>
    <property type="match status" value="1"/>
</dbReference>
<dbReference type="CDD" id="cd04371">
    <property type="entry name" value="DEP"/>
    <property type="match status" value="1"/>
</dbReference>
<dbReference type="InterPro" id="IPR036390">
    <property type="entry name" value="WH_DNA-bd_sf"/>
</dbReference>
<dbReference type="SUPFAM" id="SSF52833">
    <property type="entry name" value="Thioredoxin-like"/>
    <property type="match status" value="1"/>
</dbReference>
<name>A0AAV7JR65_9METZ</name>
<dbReference type="SUPFAM" id="SSF50729">
    <property type="entry name" value="PH domain-like"/>
    <property type="match status" value="1"/>
</dbReference>
<dbReference type="SUPFAM" id="SSF46785">
    <property type="entry name" value="Winged helix' DNA-binding domain"/>
    <property type="match status" value="1"/>
</dbReference>
<evidence type="ECO:0000313" key="8">
    <source>
        <dbReference type="EMBL" id="KAI6651467.1"/>
    </source>
</evidence>
<dbReference type="Pfam" id="PF00255">
    <property type="entry name" value="GSHPx"/>
    <property type="match status" value="1"/>
</dbReference>
<dbReference type="GO" id="GO:0006979">
    <property type="term" value="P:response to oxidative stress"/>
    <property type="evidence" value="ECO:0007669"/>
    <property type="project" value="InterPro"/>
</dbReference>
<dbReference type="SMART" id="SM00049">
    <property type="entry name" value="DEP"/>
    <property type="match status" value="1"/>
</dbReference>
<dbReference type="InterPro" id="IPR000889">
    <property type="entry name" value="Glutathione_peroxidase"/>
</dbReference>
<comment type="similarity">
    <text evidence="1 5">Belongs to the glutathione peroxidase family.</text>
</comment>
<dbReference type="GO" id="GO:0004601">
    <property type="term" value="F:peroxidase activity"/>
    <property type="evidence" value="ECO:0007669"/>
    <property type="project" value="UniProtKB-KW"/>
</dbReference>
<evidence type="ECO:0000256" key="4">
    <source>
        <dbReference type="ARBA" id="ARBA00023002"/>
    </source>
</evidence>
<dbReference type="Gene3D" id="2.30.29.30">
    <property type="entry name" value="Pleckstrin-homology domain (PH domain)/Phosphotyrosine-binding domain (PTB)"/>
    <property type="match status" value="1"/>
</dbReference>
<dbReference type="GO" id="GO:0035556">
    <property type="term" value="P:intracellular signal transduction"/>
    <property type="evidence" value="ECO:0007669"/>
    <property type="project" value="InterPro"/>
</dbReference>
<dbReference type="InterPro" id="IPR001849">
    <property type="entry name" value="PH_domain"/>
</dbReference>
<dbReference type="EMBL" id="JAKMXF010000303">
    <property type="protein sequence ID" value="KAI6651467.1"/>
    <property type="molecule type" value="Genomic_DNA"/>
</dbReference>
<evidence type="ECO:0000313" key="9">
    <source>
        <dbReference type="Proteomes" id="UP001165289"/>
    </source>
</evidence>
<comment type="caution">
    <text evidence="8">The sequence shown here is derived from an EMBL/GenBank/DDBJ whole genome shotgun (WGS) entry which is preliminary data.</text>
</comment>
<dbReference type="InterPro" id="IPR036388">
    <property type="entry name" value="WH-like_DNA-bd_sf"/>
</dbReference>
<proteinExistence type="inferred from homology"/>
<dbReference type="PROSITE" id="PS50186">
    <property type="entry name" value="DEP"/>
    <property type="match status" value="1"/>
</dbReference>
<sequence>MATADADCGCDMESPSRIEEAIEIASSVREAGLSIADRCSGLFSSLGFGKQMNCFVASELIDLLISKGFAENRDGAVSVGQLLVDTDLIHHVSDKLQFMDGDHFYRFRKDEGEDKGPSAASIRQVKKSHCGYVYKKGYIFWSRYYFALSCPASRQLLVYRQELDSNPLLNYSFSEAVLTPNLKKKSPEIRIDLTLLTKDSVTLFLALRSEDELFGWVTAFGNSGAKVLDTVNRAIVPNKASSVFEFTAIDIHGNEYSFEQDRDLHTQYSEQGLMIVAFPCNQFGGQEPKTNEEIFQFSQTFGVKFLMMSKVDVNLSKTIPLYEYLKSKKGGTLGSFIKWNFTKFLCDRQGQPVIRYAPNVDPISIAPDIEKYLLMQ</sequence>
<dbReference type="Gene3D" id="3.40.30.10">
    <property type="entry name" value="Glutaredoxin"/>
    <property type="match status" value="1"/>
</dbReference>
<evidence type="ECO:0000256" key="2">
    <source>
        <dbReference type="ARBA" id="ARBA00022559"/>
    </source>
</evidence>
<dbReference type="PRINTS" id="PR01011">
    <property type="entry name" value="GLUTPROXDASE"/>
</dbReference>
<protein>
    <recommendedName>
        <fullName evidence="5">Glutathione peroxidase</fullName>
    </recommendedName>
</protein>
<dbReference type="PROSITE" id="PS51355">
    <property type="entry name" value="GLUTATHIONE_PEROXID_3"/>
    <property type="match status" value="1"/>
</dbReference>
<gene>
    <name evidence="8" type="ORF">LOD99_5075</name>
</gene>
<dbReference type="Proteomes" id="UP001165289">
    <property type="component" value="Unassembled WGS sequence"/>
</dbReference>
<evidence type="ECO:0000256" key="1">
    <source>
        <dbReference type="ARBA" id="ARBA00006926"/>
    </source>
</evidence>
<dbReference type="CDD" id="cd00340">
    <property type="entry name" value="GSH_Peroxidase"/>
    <property type="match status" value="1"/>
</dbReference>
<dbReference type="Pfam" id="PF00610">
    <property type="entry name" value="DEP"/>
    <property type="match status" value="1"/>
</dbReference>
<feature type="domain" description="PH" evidence="6">
    <location>
        <begin position="126"/>
        <end position="225"/>
    </location>
</feature>